<keyword evidence="3" id="KW-1185">Reference proteome</keyword>
<evidence type="ECO:0000313" key="2">
    <source>
        <dbReference type="EMBL" id="TQS41813.1"/>
    </source>
</evidence>
<dbReference type="SUPFAM" id="SSF56112">
    <property type="entry name" value="Protein kinase-like (PK-like)"/>
    <property type="match status" value="1"/>
</dbReference>
<dbReference type="Proteomes" id="UP000317982">
    <property type="component" value="Unassembled WGS sequence"/>
</dbReference>
<dbReference type="InterPro" id="IPR002575">
    <property type="entry name" value="Aminoglycoside_PTrfase"/>
</dbReference>
<accession>A0A545AKG5</accession>
<dbReference type="OrthoDB" id="4553308at2"/>
<dbReference type="RefSeq" id="WP_142707772.1">
    <property type="nucleotide sequence ID" value="NZ_VIRS01000022.1"/>
</dbReference>
<name>A0A545AKG5_9ACTN</name>
<protein>
    <submittedName>
        <fullName evidence="2">Phosphotransferase</fullName>
    </submittedName>
</protein>
<keyword evidence="2" id="KW-0808">Transferase</keyword>
<dbReference type="InterPro" id="IPR011009">
    <property type="entry name" value="Kinase-like_dom_sf"/>
</dbReference>
<proteinExistence type="predicted"/>
<dbReference type="GO" id="GO:0016740">
    <property type="term" value="F:transferase activity"/>
    <property type="evidence" value="ECO:0007669"/>
    <property type="project" value="UniProtKB-KW"/>
</dbReference>
<feature type="domain" description="Aminoglycoside phosphotransferase" evidence="1">
    <location>
        <begin position="6"/>
        <end position="176"/>
    </location>
</feature>
<comment type="caution">
    <text evidence="2">The sequence shown here is derived from an EMBL/GenBank/DDBJ whole genome shotgun (WGS) entry which is preliminary data.</text>
</comment>
<organism evidence="2 3">
    <name type="scientific">Cryptosporangium phraense</name>
    <dbReference type="NCBI Taxonomy" id="2593070"/>
    <lineage>
        <taxon>Bacteria</taxon>
        <taxon>Bacillati</taxon>
        <taxon>Actinomycetota</taxon>
        <taxon>Actinomycetes</taxon>
        <taxon>Cryptosporangiales</taxon>
        <taxon>Cryptosporangiaceae</taxon>
        <taxon>Cryptosporangium</taxon>
    </lineage>
</organism>
<sequence>MTSPVFVKRHPDAACVLAARRHRDWLEQLGSGIRLPHAHPGTGTLQILERIEGRQPEIRDLVDLAIVLGRLHGTAYQQHLHAAQLDDPFTATPALTIPDFCACRQQVLARFDVPVGGDVAFYKDANLRNFLITTDGPAVVDFDDLTLAPFGYDLAKLVVSLVMTYGSIAASAIHEALDAYNTAVVHAGGPASSATAYDLALYAEIHHVLTARYLHRNGYEHSWADTRPWPIPI</sequence>
<evidence type="ECO:0000313" key="3">
    <source>
        <dbReference type="Proteomes" id="UP000317982"/>
    </source>
</evidence>
<dbReference type="InParanoid" id="A0A545AKG5"/>
<reference evidence="2 3" key="1">
    <citation type="submission" date="2019-07" db="EMBL/GenBank/DDBJ databases">
        <title>Cryptosporangium phraense sp. nov., isolated from plant litter.</title>
        <authorList>
            <person name="Suriyachadkun C."/>
        </authorList>
    </citation>
    <scope>NUCLEOTIDE SEQUENCE [LARGE SCALE GENOMIC DNA]</scope>
    <source>
        <strain evidence="2 3">A-T 5661</strain>
    </source>
</reference>
<dbReference type="Pfam" id="PF01636">
    <property type="entry name" value="APH"/>
    <property type="match status" value="1"/>
</dbReference>
<dbReference type="EMBL" id="VIRS01000022">
    <property type="protein sequence ID" value="TQS41813.1"/>
    <property type="molecule type" value="Genomic_DNA"/>
</dbReference>
<dbReference type="AlphaFoldDB" id="A0A545AKG5"/>
<evidence type="ECO:0000259" key="1">
    <source>
        <dbReference type="Pfam" id="PF01636"/>
    </source>
</evidence>
<gene>
    <name evidence="2" type="ORF">FL583_27655</name>
</gene>